<gene>
    <name evidence="2" type="ORF">LWI28_017653</name>
</gene>
<feature type="transmembrane region" description="Helical" evidence="1">
    <location>
        <begin position="507"/>
        <end position="527"/>
    </location>
</feature>
<sequence>MAEYLVSPSCAKLHLQTTHLKERRCLPQNSHFRAAQRCYHGRYKVVRVSMQKICKFSTSGVESQKVHPRLSETSLRCSCLGFFVNPDGATASDWVPVGDQVLLMASIFLTYLAGVIPVQKSNTTSLKNILDHNVFPESSTSPGSYSGYFPIKCSTRKDDDKANANLKANSNLKYVWKVVKEKLMESLDTIESESDSGNRILERHQTKRPLSLYAVSEGPKLRLLWASFQQLEKEVNNISCNPDTVILDDWMTKFSQIIRESCQPICMAWLEKEFCRERSNPDEVLISLIIEKLKGDDTVLQNIIKSGKGYLYAELVYLLRFSYLRNGCSYDHNLFVLHAETILEDLVITLADGIASIYLELVSVDGNLSSEINSLGSVMCNLSTRALQKLRNEVALNIWVYRNVEAVVSMYEDRFDLCTLQSQLIEDSSGDLQNVNYSWWKKLISRKSGTVKSALRYIEIIRTSISVKRTKELRALTGWRYYFSLCLELSDISMPFIRVVFNKISDAISFFFVCLIGRSLGLIYTGIRQSLRWK</sequence>
<evidence type="ECO:0000313" key="2">
    <source>
        <dbReference type="EMBL" id="KAI9181702.1"/>
    </source>
</evidence>
<proteinExistence type="predicted"/>
<name>A0AAD5NVF9_ACENE</name>
<keyword evidence="3" id="KW-1185">Reference proteome</keyword>
<dbReference type="Pfam" id="PF12452">
    <property type="entry name" value="DUF3685"/>
    <property type="match status" value="2"/>
</dbReference>
<keyword evidence="1" id="KW-0812">Transmembrane</keyword>
<keyword evidence="1" id="KW-1133">Transmembrane helix</keyword>
<organism evidence="2 3">
    <name type="scientific">Acer negundo</name>
    <name type="common">Box elder</name>
    <dbReference type="NCBI Taxonomy" id="4023"/>
    <lineage>
        <taxon>Eukaryota</taxon>
        <taxon>Viridiplantae</taxon>
        <taxon>Streptophyta</taxon>
        <taxon>Embryophyta</taxon>
        <taxon>Tracheophyta</taxon>
        <taxon>Spermatophyta</taxon>
        <taxon>Magnoliopsida</taxon>
        <taxon>eudicotyledons</taxon>
        <taxon>Gunneridae</taxon>
        <taxon>Pentapetalae</taxon>
        <taxon>rosids</taxon>
        <taxon>malvids</taxon>
        <taxon>Sapindales</taxon>
        <taxon>Sapindaceae</taxon>
        <taxon>Hippocastanoideae</taxon>
        <taxon>Acereae</taxon>
        <taxon>Acer</taxon>
    </lineage>
</organism>
<keyword evidence="1" id="KW-0472">Membrane</keyword>
<evidence type="ECO:0008006" key="4">
    <source>
        <dbReference type="Google" id="ProtNLM"/>
    </source>
</evidence>
<reference evidence="2" key="2">
    <citation type="submission" date="2023-02" db="EMBL/GenBank/DDBJ databases">
        <authorList>
            <person name="Swenson N.G."/>
            <person name="Wegrzyn J.L."/>
            <person name="Mcevoy S.L."/>
        </authorList>
    </citation>
    <scope>NUCLEOTIDE SEQUENCE</scope>
    <source>
        <strain evidence="2">91603</strain>
        <tissue evidence="2">Leaf</tissue>
    </source>
</reference>
<reference evidence="2" key="1">
    <citation type="journal article" date="2022" name="Plant J.">
        <title>Strategies of tolerance reflected in two North American maple genomes.</title>
        <authorList>
            <person name="McEvoy S.L."/>
            <person name="Sezen U.U."/>
            <person name="Trouern-Trend A."/>
            <person name="McMahon S.M."/>
            <person name="Schaberg P.G."/>
            <person name="Yang J."/>
            <person name="Wegrzyn J.L."/>
            <person name="Swenson N.G."/>
        </authorList>
    </citation>
    <scope>NUCLEOTIDE SEQUENCE</scope>
    <source>
        <strain evidence="2">91603</strain>
    </source>
</reference>
<dbReference type="Proteomes" id="UP001064489">
    <property type="component" value="Chromosome 4"/>
</dbReference>
<accession>A0AAD5NVF9</accession>
<dbReference type="EMBL" id="JAJSOW010000101">
    <property type="protein sequence ID" value="KAI9181702.1"/>
    <property type="molecule type" value="Genomic_DNA"/>
</dbReference>
<dbReference type="AlphaFoldDB" id="A0AAD5NVF9"/>
<dbReference type="PANTHER" id="PTHR36807">
    <property type="entry name" value="PHOSPHOGLYCOLATE PHOSPHATASE"/>
    <property type="match status" value="1"/>
</dbReference>
<evidence type="ECO:0000313" key="3">
    <source>
        <dbReference type="Proteomes" id="UP001064489"/>
    </source>
</evidence>
<dbReference type="PANTHER" id="PTHR36807:SF2">
    <property type="entry name" value="PHOSPHOGLYCOLATE PHOSPHATASE"/>
    <property type="match status" value="1"/>
</dbReference>
<dbReference type="InterPro" id="IPR022552">
    <property type="entry name" value="UPF_Ycf55"/>
</dbReference>
<protein>
    <recommendedName>
        <fullName evidence="4">Ycf55</fullName>
    </recommendedName>
</protein>
<comment type="caution">
    <text evidence="2">The sequence shown here is derived from an EMBL/GenBank/DDBJ whole genome shotgun (WGS) entry which is preliminary data.</text>
</comment>
<evidence type="ECO:0000256" key="1">
    <source>
        <dbReference type="SAM" id="Phobius"/>
    </source>
</evidence>